<dbReference type="EMBL" id="KZ305024">
    <property type="protein sequence ID" value="PIA55454.1"/>
    <property type="molecule type" value="Genomic_DNA"/>
</dbReference>
<dbReference type="CDD" id="cd18140">
    <property type="entry name" value="HLD_clamp_RFC"/>
    <property type="match status" value="1"/>
</dbReference>
<comment type="similarity">
    <text evidence="2">Belongs to the rad17/RAD24 family.</text>
</comment>
<dbReference type="Pfam" id="PF03215">
    <property type="entry name" value="Rad17"/>
    <property type="match status" value="1"/>
</dbReference>
<dbReference type="SUPFAM" id="SSF52540">
    <property type="entry name" value="P-loop containing nucleoside triphosphate hydrolases"/>
    <property type="match status" value="1"/>
</dbReference>
<dbReference type="Gene3D" id="3.40.50.300">
    <property type="entry name" value="P-loop containing nucleotide triphosphate hydrolases"/>
    <property type="match status" value="1"/>
</dbReference>
<evidence type="ECO:0000256" key="1">
    <source>
        <dbReference type="ARBA" id="ARBA00004123"/>
    </source>
</evidence>
<dbReference type="InterPro" id="IPR027417">
    <property type="entry name" value="P-loop_NTPase"/>
</dbReference>
<evidence type="ECO:0000313" key="10">
    <source>
        <dbReference type="Proteomes" id="UP000230069"/>
    </source>
</evidence>
<name>A0A2G5EI65_AQUCA</name>
<keyword evidence="7" id="KW-0131">Cell cycle</keyword>
<dbReference type="Gene3D" id="1.10.8.60">
    <property type="match status" value="1"/>
</dbReference>
<evidence type="ECO:0000256" key="4">
    <source>
        <dbReference type="ARBA" id="ARBA00022763"/>
    </source>
</evidence>
<keyword evidence="10" id="KW-1185">Reference proteome</keyword>
<evidence type="ECO:0008006" key="11">
    <source>
        <dbReference type="Google" id="ProtNLM"/>
    </source>
</evidence>
<evidence type="ECO:0000256" key="7">
    <source>
        <dbReference type="ARBA" id="ARBA00023306"/>
    </source>
</evidence>
<feature type="compositionally biased region" description="Polar residues" evidence="8">
    <location>
        <begin position="32"/>
        <end position="52"/>
    </location>
</feature>
<reference evidence="9 10" key="1">
    <citation type="submission" date="2017-09" db="EMBL/GenBank/DDBJ databases">
        <title>WGS assembly of Aquilegia coerulea Goldsmith.</title>
        <authorList>
            <person name="Hodges S."/>
            <person name="Kramer E."/>
            <person name="Nordborg M."/>
            <person name="Tomkins J."/>
            <person name="Borevitz J."/>
            <person name="Derieg N."/>
            <person name="Yan J."/>
            <person name="Mihaltcheva S."/>
            <person name="Hayes R.D."/>
            <person name="Rokhsar D."/>
        </authorList>
    </citation>
    <scope>NUCLEOTIDE SEQUENCE [LARGE SCALE GENOMIC DNA]</scope>
    <source>
        <strain evidence="10">cv. Goldsmith</strain>
    </source>
</reference>
<evidence type="ECO:0000313" key="9">
    <source>
        <dbReference type="EMBL" id="PIA55454.1"/>
    </source>
</evidence>
<dbReference type="InterPro" id="IPR047854">
    <property type="entry name" value="RFC_lid"/>
</dbReference>
<keyword evidence="6" id="KW-0539">Nucleus</keyword>
<dbReference type="InParanoid" id="A0A2G5EI65"/>
<dbReference type="GO" id="GO:0000077">
    <property type="term" value="P:DNA damage checkpoint signaling"/>
    <property type="evidence" value="ECO:0007669"/>
    <property type="project" value="TreeGrafter"/>
</dbReference>
<evidence type="ECO:0000256" key="6">
    <source>
        <dbReference type="ARBA" id="ARBA00023242"/>
    </source>
</evidence>
<comment type="subcellular location">
    <subcellularLocation>
        <location evidence="1">Nucleus</location>
    </subcellularLocation>
</comment>
<keyword evidence="3" id="KW-0547">Nucleotide-binding</keyword>
<dbReference type="GO" id="GO:0005634">
    <property type="term" value="C:nucleus"/>
    <property type="evidence" value="ECO:0007669"/>
    <property type="project" value="UniProtKB-SubCell"/>
</dbReference>
<feature type="region of interest" description="Disordered" evidence="8">
    <location>
        <begin position="1"/>
        <end position="69"/>
    </location>
</feature>
<sequence>MGKRNVIVLSSSEEDENGGGGDGSSNSGNGVRSRSTNRISSRLNPGPSVTTSKPKKRARRRISESNSHPDSWNVELGSFDALCEDFYDGFQEFRKVAGSGPKDKSELWVDKYRPQSLLELAVHKKKVEEVNMWLKERLIDSKDKLHKHALVITGQAGVGKSATIHVIASHLGASLCEWKTPTPTLWQEHMHNLSSGVHYMSKLDEFENFVERIRKYPLLPFNTIGKSMKPSMLLIDDLPLINGKQALGRLRKCLYTLVGSVQIPTIILITECARVDSSKNSARDWEDLLSSLVNAGACKMSFNPITTNSVKKTLSKICKEERCSVTVEQIDQIARVSGGDIRHAITSLQYFCLTPSQLLSFNTIHSNDKADEFRTSDDGFALSFGRDETLSLFHALGKFLHNKRETVNIAGFGQDLLLLKEKFARLPVKMDAPEKVLYQANVQASPVADFLHENVLDFLSDEAVDDAWTVASYLCDADNLATFHGSLWSRTTNNQEVDSISHLAAASVAVRGVLFGNSHPTQSRWHAIRSPKLWQAEQLLRRNKNEMVRQRNEAYRELISSNISVMATEYKPMLRWLGSRAVEAPLVYMEGLQDCQIDKDTFDDTKMDDVDDDIEDW</sequence>
<organism evidence="9 10">
    <name type="scientific">Aquilegia coerulea</name>
    <name type="common">Rocky mountain columbine</name>
    <dbReference type="NCBI Taxonomy" id="218851"/>
    <lineage>
        <taxon>Eukaryota</taxon>
        <taxon>Viridiplantae</taxon>
        <taxon>Streptophyta</taxon>
        <taxon>Embryophyta</taxon>
        <taxon>Tracheophyta</taxon>
        <taxon>Spermatophyta</taxon>
        <taxon>Magnoliopsida</taxon>
        <taxon>Ranunculales</taxon>
        <taxon>Ranunculaceae</taxon>
        <taxon>Thalictroideae</taxon>
        <taxon>Aquilegia</taxon>
    </lineage>
</organism>
<keyword evidence="5" id="KW-0067">ATP-binding</keyword>
<dbReference type="OrthoDB" id="10265971at2759"/>
<evidence type="ECO:0000256" key="3">
    <source>
        <dbReference type="ARBA" id="ARBA00022741"/>
    </source>
</evidence>
<proteinExistence type="inferred from homology"/>
<dbReference type="PANTHER" id="PTHR12172">
    <property type="entry name" value="CELL CYCLE CHECKPOINT PROTEIN RAD17"/>
    <property type="match status" value="1"/>
</dbReference>
<dbReference type="AlphaFoldDB" id="A0A2G5EI65"/>
<dbReference type="FunCoup" id="A0A2G5EI65">
    <property type="interactions" value="2962"/>
</dbReference>
<gene>
    <name evidence="9" type="ORF">AQUCO_00700030v1</name>
</gene>
<dbReference type="GO" id="GO:0033314">
    <property type="term" value="P:mitotic DNA replication checkpoint signaling"/>
    <property type="evidence" value="ECO:0007669"/>
    <property type="project" value="TreeGrafter"/>
</dbReference>
<dbReference type="STRING" id="218851.A0A2G5EI65"/>
<dbReference type="FunFam" id="3.40.50.300:FF:001661">
    <property type="entry name" value="RAD17 checkpoint clamp loader component"/>
    <property type="match status" value="1"/>
</dbReference>
<accession>A0A2G5EI65</accession>
<dbReference type="InterPro" id="IPR004582">
    <property type="entry name" value="Checkpoint_prot_Rad17_Rad24"/>
</dbReference>
<dbReference type="GO" id="GO:0003689">
    <property type="term" value="F:DNA clamp loader activity"/>
    <property type="evidence" value="ECO:0007669"/>
    <property type="project" value="TreeGrafter"/>
</dbReference>
<dbReference type="GO" id="GO:0003682">
    <property type="term" value="F:chromatin binding"/>
    <property type="evidence" value="ECO:0007669"/>
    <property type="project" value="TreeGrafter"/>
</dbReference>
<dbReference type="GO" id="GO:0006281">
    <property type="term" value="P:DNA repair"/>
    <property type="evidence" value="ECO:0007669"/>
    <property type="project" value="InterPro"/>
</dbReference>
<evidence type="ECO:0000256" key="8">
    <source>
        <dbReference type="SAM" id="MobiDB-lite"/>
    </source>
</evidence>
<evidence type="ECO:0000256" key="2">
    <source>
        <dbReference type="ARBA" id="ARBA00006168"/>
    </source>
</evidence>
<dbReference type="GO" id="GO:0005524">
    <property type="term" value="F:ATP binding"/>
    <property type="evidence" value="ECO:0007669"/>
    <property type="project" value="UniProtKB-KW"/>
</dbReference>
<protein>
    <recommendedName>
        <fullName evidence="11">AAA+ ATPase domain-containing protein</fullName>
    </recommendedName>
</protein>
<dbReference type="PANTHER" id="PTHR12172:SF0">
    <property type="entry name" value="CELL CYCLE CHECKPOINT PROTEIN RAD17"/>
    <property type="match status" value="1"/>
</dbReference>
<keyword evidence="4" id="KW-0227">DNA damage</keyword>
<evidence type="ECO:0000256" key="5">
    <source>
        <dbReference type="ARBA" id="ARBA00022840"/>
    </source>
</evidence>
<dbReference type="Proteomes" id="UP000230069">
    <property type="component" value="Unassembled WGS sequence"/>
</dbReference>